<comment type="caution">
    <text evidence="1">The sequence shown here is derived from an EMBL/GenBank/DDBJ whole genome shotgun (WGS) entry which is preliminary data.</text>
</comment>
<name>A0ACC1MHU6_9PEZI</name>
<organism evidence="1 2">
    <name type="scientific">Xylaria curta</name>
    <dbReference type="NCBI Taxonomy" id="42375"/>
    <lineage>
        <taxon>Eukaryota</taxon>
        <taxon>Fungi</taxon>
        <taxon>Dikarya</taxon>
        <taxon>Ascomycota</taxon>
        <taxon>Pezizomycotina</taxon>
        <taxon>Sordariomycetes</taxon>
        <taxon>Xylariomycetidae</taxon>
        <taxon>Xylariales</taxon>
        <taxon>Xylariaceae</taxon>
        <taxon>Xylaria</taxon>
    </lineage>
</organism>
<sequence length="184" mass="20655">MAMEILEGKELLGREVKCRPCQPKGSGSVSKPAEAPNRWGQWTSEKQGDDRSGPKSFDRYRQDFTGKRLYVGGLPRMQDQATNTAEMTELFKDFKPEAISKRVSAHESTRDLPGHHDYCFVDFSTPEEAKEAMELLNGASFNGVPIKVSAAKGRSNKWRERDELDGKRGFDRQGAPSGEWVAEE</sequence>
<evidence type="ECO:0000313" key="1">
    <source>
        <dbReference type="EMBL" id="KAJ2966370.1"/>
    </source>
</evidence>
<keyword evidence="2" id="KW-1185">Reference proteome</keyword>
<evidence type="ECO:0000313" key="2">
    <source>
        <dbReference type="Proteomes" id="UP001143856"/>
    </source>
</evidence>
<gene>
    <name evidence="1" type="ORF">NUW58_g10677</name>
</gene>
<proteinExistence type="predicted"/>
<dbReference type="Proteomes" id="UP001143856">
    <property type="component" value="Unassembled WGS sequence"/>
</dbReference>
<accession>A0ACC1MHU6</accession>
<reference evidence="1" key="1">
    <citation type="submission" date="2022-10" db="EMBL/GenBank/DDBJ databases">
        <title>Genome Sequence of Xylaria curta.</title>
        <authorList>
            <person name="Buettner E."/>
        </authorList>
    </citation>
    <scope>NUCLEOTIDE SEQUENCE</scope>
    <source>
        <strain evidence="1">Babe10</strain>
    </source>
</reference>
<dbReference type="EMBL" id="JAPDGR010005142">
    <property type="protein sequence ID" value="KAJ2966370.1"/>
    <property type="molecule type" value="Genomic_DNA"/>
</dbReference>
<protein>
    <submittedName>
        <fullName evidence="1">Uncharacterized protein</fullName>
    </submittedName>
</protein>